<dbReference type="InterPro" id="IPR003439">
    <property type="entry name" value="ABC_transporter-like_ATP-bd"/>
</dbReference>
<evidence type="ECO:0000259" key="8">
    <source>
        <dbReference type="PROSITE" id="PS50893"/>
    </source>
</evidence>
<dbReference type="EMBL" id="JBHUHD010000001">
    <property type="protein sequence ID" value="MFD2139383.1"/>
    <property type="molecule type" value="Genomic_DNA"/>
</dbReference>
<dbReference type="SMART" id="SM00382">
    <property type="entry name" value="AAA"/>
    <property type="match status" value="1"/>
</dbReference>
<dbReference type="SUPFAM" id="SSF50331">
    <property type="entry name" value="MOP-like"/>
    <property type="match status" value="1"/>
</dbReference>
<dbReference type="Gene3D" id="2.40.50.100">
    <property type="match status" value="1"/>
</dbReference>
<protein>
    <submittedName>
        <fullName evidence="9">ABC transporter ATP-binding protein</fullName>
    </submittedName>
</protein>
<evidence type="ECO:0000256" key="4">
    <source>
        <dbReference type="ARBA" id="ARBA00022741"/>
    </source>
</evidence>
<evidence type="ECO:0000256" key="3">
    <source>
        <dbReference type="ARBA" id="ARBA00022475"/>
    </source>
</evidence>
<keyword evidence="7" id="KW-0472">Membrane</keyword>
<dbReference type="Proteomes" id="UP001597299">
    <property type="component" value="Unassembled WGS sequence"/>
</dbReference>
<dbReference type="Gene3D" id="3.40.50.300">
    <property type="entry name" value="P-loop containing nucleotide triphosphate hydrolases"/>
    <property type="match status" value="1"/>
</dbReference>
<dbReference type="PROSITE" id="PS00211">
    <property type="entry name" value="ABC_TRANSPORTER_1"/>
    <property type="match status" value="1"/>
</dbReference>
<evidence type="ECO:0000313" key="10">
    <source>
        <dbReference type="Proteomes" id="UP001597299"/>
    </source>
</evidence>
<sequence length="385" mass="42668">MAEIRVDHLRKAFGEFVAVQDSSFTVEDGEFLALLGPSGCGKTTTLRMIAGLELPTGGAIRLGGEDVTYKRASERDIAFVFQLFALYPHMNVRRNIGFPMLSQGVPKAEIRKRVEETARLLQIDHILDRPVSGLAGGDRQRVALGRAIVRRPKCFLMDEPLGTLDAEFRDVMVRELRELHNRIHATTVYVTHDQIEAMAMADKIAVMNHGVIEQFATPREIYNRPASMYVADFIGSPPMNFLRFTAGLQKGARIARIDGADVQMPELRADVAEGELALGVRPEHIRFSDASPLRGAIYGAEYLGTNQIVTVETAGGLVRARLPAERSYRIGDRVGLTFLADRLSLFDVRTGRAVPSVLHEGVLARDTRHREVGDLETSTREARHG</sequence>
<dbReference type="InterPro" id="IPR003593">
    <property type="entry name" value="AAA+_ATPase"/>
</dbReference>
<reference evidence="10" key="1">
    <citation type="journal article" date="2019" name="Int. J. Syst. Evol. Microbiol.">
        <title>The Global Catalogue of Microorganisms (GCM) 10K type strain sequencing project: providing services to taxonomists for standard genome sequencing and annotation.</title>
        <authorList>
            <consortium name="The Broad Institute Genomics Platform"/>
            <consortium name="The Broad Institute Genome Sequencing Center for Infectious Disease"/>
            <person name="Wu L."/>
            <person name="Ma J."/>
        </authorList>
    </citation>
    <scope>NUCLEOTIDE SEQUENCE [LARGE SCALE GENOMIC DNA]</scope>
    <source>
        <strain evidence="10">CCM 7435</strain>
    </source>
</reference>
<keyword evidence="2" id="KW-0813">Transport</keyword>
<dbReference type="Pfam" id="PF08402">
    <property type="entry name" value="TOBE_2"/>
    <property type="match status" value="1"/>
</dbReference>
<keyword evidence="10" id="KW-1185">Reference proteome</keyword>
<organism evidence="9 10">
    <name type="scientific">Ancylobacter oerskovii</name>
    <dbReference type="NCBI Taxonomy" id="459519"/>
    <lineage>
        <taxon>Bacteria</taxon>
        <taxon>Pseudomonadati</taxon>
        <taxon>Pseudomonadota</taxon>
        <taxon>Alphaproteobacteria</taxon>
        <taxon>Hyphomicrobiales</taxon>
        <taxon>Xanthobacteraceae</taxon>
        <taxon>Ancylobacter</taxon>
    </lineage>
</organism>
<dbReference type="InterPro" id="IPR017871">
    <property type="entry name" value="ABC_transporter-like_CS"/>
</dbReference>
<dbReference type="PANTHER" id="PTHR43875:SF15">
    <property type="entry name" value="TREHALOSE IMPORT ATP-BINDING PROTEIN SUGC"/>
    <property type="match status" value="1"/>
</dbReference>
<evidence type="ECO:0000256" key="2">
    <source>
        <dbReference type="ARBA" id="ARBA00022448"/>
    </source>
</evidence>
<feature type="domain" description="ABC transporter" evidence="8">
    <location>
        <begin position="4"/>
        <end position="234"/>
    </location>
</feature>
<dbReference type="InterPro" id="IPR027417">
    <property type="entry name" value="P-loop_NTPase"/>
</dbReference>
<evidence type="ECO:0000313" key="9">
    <source>
        <dbReference type="EMBL" id="MFD2139383.1"/>
    </source>
</evidence>
<accession>A0ABW4YT64</accession>
<keyword evidence="6" id="KW-1278">Translocase</keyword>
<dbReference type="InterPro" id="IPR008995">
    <property type="entry name" value="Mo/tungstate-bd_C_term_dom"/>
</dbReference>
<evidence type="ECO:0000256" key="1">
    <source>
        <dbReference type="ARBA" id="ARBA00005417"/>
    </source>
</evidence>
<keyword evidence="3" id="KW-1003">Cell membrane</keyword>
<dbReference type="GO" id="GO:0005524">
    <property type="term" value="F:ATP binding"/>
    <property type="evidence" value="ECO:0007669"/>
    <property type="project" value="UniProtKB-KW"/>
</dbReference>
<proteinExistence type="inferred from homology"/>
<evidence type="ECO:0000256" key="7">
    <source>
        <dbReference type="ARBA" id="ARBA00023136"/>
    </source>
</evidence>
<dbReference type="InterPro" id="IPR047641">
    <property type="entry name" value="ABC_transpr_MalK/UgpC-like"/>
</dbReference>
<dbReference type="SUPFAM" id="SSF52540">
    <property type="entry name" value="P-loop containing nucleoside triphosphate hydrolases"/>
    <property type="match status" value="1"/>
</dbReference>
<keyword evidence="4" id="KW-0547">Nucleotide-binding</keyword>
<dbReference type="RefSeq" id="WP_213352238.1">
    <property type="nucleotide sequence ID" value="NZ_JAHBGB010000019.1"/>
</dbReference>
<dbReference type="PROSITE" id="PS50893">
    <property type="entry name" value="ABC_TRANSPORTER_2"/>
    <property type="match status" value="1"/>
</dbReference>
<evidence type="ECO:0000256" key="5">
    <source>
        <dbReference type="ARBA" id="ARBA00022840"/>
    </source>
</evidence>
<dbReference type="PANTHER" id="PTHR43875">
    <property type="entry name" value="MALTODEXTRIN IMPORT ATP-BINDING PROTEIN MSMX"/>
    <property type="match status" value="1"/>
</dbReference>
<dbReference type="InterPro" id="IPR012340">
    <property type="entry name" value="NA-bd_OB-fold"/>
</dbReference>
<comment type="caution">
    <text evidence="9">The sequence shown here is derived from an EMBL/GenBank/DDBJ whole genome shotgun (WGS) entry which is preliminary data.</text>
</comment>
<comment type="similarity">
    <text evidence="1">Belongs to the ABC transporter superfamily.</text>
</comment>
<keyword evidence="5 9" id="KW-0067">ATP-binding</keyword>
<name>A0ABW4YT64_9HYPH</name>
<gene>
    <name evidence="9" type="ORF">ACFSNC_03135</name>
</gene>
<dbReference type="Pfam" id="PF00005">
    <property type="entry name" value="ABC_tran"/>
    <property type="match status" value="1"/>
</dbReference>
<dbReference type="Gene3D" id="2.40.50.140">
    <property type="entry name" value="Nucleic acid-binding proteins"/>
    <property type="match status" value="1"/>
</dbReference>
<dbReference type="InterPro" id="IPR013611">
    <property type="entry name" value="Transp-assoc_OB_typ2"/>
</dbReference>
<evidence type="ECO:0000256" key="6">
    <source>
        <dbReference type="ARBA" id="ARBA00022967"/>
    </source>
</evidence>